<evidence type="ECO:0000256" key="1">
    <source>
        <dbReference type="ARBA" id="ARBA00006739"/>
    </source>
</evidence>
<protein>
    <submittedName>
        <fullName evidence="7">Putative bifunctional glycosyltransferase/polysaccharide deacetylase</fullName>
    </submittedName>
</protein>
<feature type="transmembrane region" description="Helical" evidence="5">
    <location>
        <begin position="662"/>
        <end position="682"/>
    </location>
</feature>
<comment type="similarity">
    <text evidence="1">Belongs to the glycosyltransferase 2 family.</text>
</comment>
<dbReference type="CDD" id="cd06423">
    <property type="entry name" value="CESA_like"/>
    <property type="match status" value="1"/>
</dbReference>
<evidence type="ECO:0000259" key="6">
    <source>
        <dbReference type="PROSITE" id="PS51677"/>
    </source>
</evidence>
<feature type="transmembrane region" description="Helical" evidence="5">
    <location>
        <begin position="336"/>
        <end position="361"/>
    </location>
</feature>
<dbReference type="InterPro" id="IPR011330">
    <property type="entry name" value="Glyco_hydro/deAcase_b/a-brl"/>
</dbReference>
<evidence type="ECO:0000256" key="5">
    <source>
        <dbReference type="SAM" id="Phobius"/>
    </source>
</evidence>
<evidence type="ECO:0000256" key="3">
    <source>
        <dbReference type="ARBA" id="ARBA00022679"/>
    </source>
</evidence>
<keyword evidence="2" id="KW-0328">Glycosyltransferase</keyword>
<feature type="domain" description="NodB homology" evidence="6">
    <location>
        <begin position="91"/>
        <end position="278"/>
    </location>
</feature>
<keyword evidence="5" id="KW-0812">Transmembrane</keyword>
<dbReference type="PROSITE" id="PS51677">
    <property type="entry name" value="NODB"/>
    <property type="match status" value="1"/>
</dbReference>
<dbReference type="Gene3D" id="3.90.550.10">
    <property type="entry name" value="Spore Coat Polysaccharide Biosynthesis Protein SpsA, Chain A"/>
    <property type="match status" value="1"/>
</dbReference>
<keyword evidence="5" id="KW-0472">Membrane</keyword>
<name>I0HIA6_ACTM4</name>
<dbReference type="KEGG" id="ams:AMIS_75230"/>
<keyword evidence="8" id="KW-1185">Reference proteome</keyword>
<dbReference type="eggNOG" id="COG1215">
    <property type="taxonomic scope" value="Bacteria"/>
</dbReference>
<evidence type="ECO:0000313" key="7">
    <source>
        <dbReference type="EMBL" id="BAL92743.1"/>
    </source>
</evidence>
<dbReference type="SUPFAM" id="SSF88713">
    <property type="entry name" value="Glycoside hydrolase/deacetylase"/>
    <property type="match status" value="1"/>
</dbReference>
<dbReference type="HOGENOM" id="CLU_012505_0_0_11"/>
<evidence type="ECO:0000256" key="4">
    <source>
        <dbReference type="SAM" id="MobiDB-lite"/>
    </source>
</evidence>
<dbReference type="Pfam" id="PF01522">
    <property type="entry name" value="Polysacc_deac_1"/>
    <property type="match status" value="1"/>
</dbReference>
<feature type="compositionally biased region" description="Low complexity" evidence="4">
    <location>
        <begin position="764"/>
        <end position="784"/>
    </location>
</feature>
<dbReference type="PANTHER" id="PTHR43630:SF1">
    <property type="entry name" value="POLY-BETA-1,6-N-ACETYL-D-GLUCOSAMINE SYNTHASE"/>
    <property type="match status" value="1"/>
</dbReference>
<evidence type="ECO:0000313" key="8">
    <source>
        <dbReference type="Proteomes" id="UP000007882"/>
    </source>
</evidence>
<keyword evidence="3 7" id="KW-0808">Transferase</keyword>
<proteinExistence type="inferred from homology"/>
<dbReference type="Gene3D" id="3.20.20.370">
    <property type="entry name" value="Glycoside hydrolase/deacetylase"/>
    <property type="match status" value="1"/>
</dbReference>
<feature type="region of interest" description="Disordered" evidence="4">
    <location>
        <begin position="64"/>
        <end position="85"/>
    </location>
</feature>
<accession>I0HIA6</accession>
<evidence type="ECO:0000256" key="2">
    <source>
        <dbReference type="ARBA" id="ARBA00022676"/>
    </source>
</evidence>
<gene>
    <name evidence="7" type="ordered locus">AMIS_75230</name>
</gene>
<dbReference type="PATRIC" id="fig|512565.3.peg.7532"/>
<dbReference type="RefSeq" id="WP_014447627.1">
    <property type="nucleotide sequence ID" value="NC_017093.1"/>
</dbReference>
<dbReference type="GO" id="GO:0005975">
    <property type="term" value="P:carbohydrate metabolic process"/>
    <property type="evidence" value="ECO:0007669"/>
    <property type="project" value="InterPro"/>
</dbReference>
<dbReference type="EMBL" id="AP012319">
    <property type="protein sequence ID" value="BAL92743.1"/>
    <property type="molecule type" value="Genomic_DNA"/>
</dbReference>
<dbReference type="Pfam" id="PF13641">
    <property type="entry name" value="Glyco_tranf_2_3"/>
    <property type="match status" value="1"/>
</dbReference>
<dbReference type="InterPro" id="IPR002509">
    <property type="entry name" value="NODB_dom"/>
</dbReference>
<sequence length="815" mass="89076">MTAPHTPRRSRLRGRSRRRILPRPRVMLGTLLIGFFVAVLVVQAYINAEFTNDHVQTEVGDQAGVPPAIRGGGPIINTTGGQESTTRLPDRTIALTFDDGPDPTWTPKILKVLRDNDAHGTFFVVGSQVARHPELTEQIVAGGNELGLHTFTHPNMQRLAPWRRELELSQNQVAIARATGVRTNLARFPYSSKNAAIDDVNWKIVKEAGRQGYLVVVNDLDSEDWQRPGVERIIANATPAGESSAVVLFHDAGGERSQTVQALAEFIPRMKARGYRFTTVTEGLNLSIAEQAASAGRDRAESTEAIAALPLNPDAPPHDELRGLALIWTVRFADGLVLVIATLFVVVGALTIGRTLLLLVLASRHARQRRKPDWRWGPPVTEPVSVIVPAYNEKEGIEAAVRSLATGDYPEIEVVVVDDGSTDGTADLVERMGLPNVRVVRVPNGGKPNALNTGVALARHDLIVTVDGDTIFEDDSIRRLVQPFADRTVGAVAGNVKVGNRASMVALWQHIEYVIGFNLDRRLYETMNCMPTVPGAIGAFRREALAQVGGVSDETLAEDTDVTMALCRAGWRVVYEENARAWTEAPTTLEQLYRQRYRWSYGTMQAMWKHRRSILESGASGRFGRVGLPFLALFGVALPMLAPVVDIMLVYGLVFWELSETLVAWLGMLSLQMFTAAVAFRFDRESYKPLLRLPLQQFAYRQLMYLVLLQSATTALTGGRLRWHKLDRAGLVARTTPAAEPIGPGGPVAPTVDSWPPVSPDFTPAPRTPTGRAVAPPAVPVQPAHYDNFRDDNFPDELPSAGSPPAGGSGPVRAG</sequence>
<feature type="compositionally biased region" description="Gly residues" evidence="4">
    <location>
        <begin position="805"/>
        <end position="815"/>
    </location>
</feature>
<feature type="compositionally biased region" description="Polar residues" evidence="4">
    <location>
        <begin position="76"/>
        <end position="85"/>
    </location>
</feature>
<dbReference type="InterPro" id="IPR029044">
    <property type="entry name" value="Nucleotide-diphossugar_trans"/>
</dbReference>
<reference evidence="7 8" key="1">
    <citation type="submission" date="2012-02" db="EMBL/GenBank/DDBJ databases">
        <title>Complete genome sequence of Actinoplanes missouriensis 431 (= NBRC 102363).</title>
        <authorList>
            <person name="Ohnishi Y."/>
            <person name="Ishikawa J."/>
            <person name="Sekine M."/>
            <person name="Hosoyama A."/>
            <person name="Harada T."/>
            <person name="Narita H."/>
            <person name="Hata T."/>
            <person name="Konno Y."/>
            <person name="Tutikane K."/>
            <person name="Fujita N."/>
            <person name="Horinouchi S."/>
            <person name="Hayakawa M."/>
        </authorList>
    </citation>
    <scope>NUCLEOTIDE SEQUENCE [LARGE SCALE GENOMIC DNA]</scope>
    <source>
        <strain evidence="8">ATCC 14538 / DSM 43046 / CBS 188.64 / JCM 3121 / NBRC 102363 / NCIMB 12654 / NRRL B-3342 / UNCC 431</strain>
    </source>
</reference>
<feature type="region of interest" description="Disordered" evidence="4">
    <location>
        <begin position="761"/>
        <end position="815"/>
    </location>
</feature>
<organism evidence="7 8">
    <name type="scientific">Actinoplanes missouriensis (strain ATCC 14538 / DSM 43046 / CBS 188.64 / JCM 3121 / NBRC 102363 / NCIMB 12654 / NRRL B-3342 / UNCC 431)</name>
    <dbReference type="NCBI Taxonomy" id="512565"/>
    <lineage>
        <taxon>Bacteria</taxon>
        <taxon>Bacillati</taxon>
        <taxon>Actinomycetota</taxon>
        <taxon>Actinomycetes</taxon>
        <taxon>Micromonosporales</taxon>
        <taxon>Micromonosporaceae</taxon>
        <taxon>Actinoplanes</taxon>
    </lineage>
</organism>
<dbReference type="GO" id="GO:0016757">
    <property type="term" value="F:glycosyltransferase activity"/>
    <property type="evidence" value="ECO:0007669"/>
    <property type="project" value="UniProtKB-KW"/>
</dbReference>
<dbReference type="GO" id="GO:0016810">
    <property type="term" value="F:hydrolase activity, acting on carbon-nitrogen (but not peptide) bonds"/>
    <property type="evidence" value="ECO:0007669"/>
    <property type="project" value="InterPro"/>
</dbReference>
<dbReference type="STRING" id="512565.AMIS_75230"/>
<dbReference type="AlphaFoldDB" id="I0HIA6"/>
<dbReference type="eggNOG" id="COG0726">
    <property type="taxonomic scope" value="Bacteria"/>
</dbReference>
<feature type="transmembrane region" description="Helical" evidence="5">
    <location>
        <begin position="630"/>
        <end position="656"/>
    </location>
</feature>
<keyword evidence="5" id="KW-1133">Transmembrane helix</keyword>
<dbReference type="OrthoDB" id="3864432at2"/>
<dbReference type="PANTHER" id="PTHR43630">
    <property type="entry name" value="POLY-BETA-1,6-N-ACETYL-D-GLUCOSAMINE SYNTHASE"/>
    <property type="match status" value="1"/>
</dbReference>
<dbReference type="Proteomes" id="UP000007882">
    <property type="component" value="Chromosome"/>
</dbReference>
<dbReference type="SUPFAM" id="SSF53448">
    <property type="entry name" value="Nucleotide-diphospho-sugar transferases"/>
    <property type="match status" value="1"/>
</dbReference>